<sequence length="84" mass="9835">MTKQLSDSHNYKCHQVASILHLNLSTVRLWINRGWLKVNKRCPKYYEIGTGHLREFLNNPPQQIKKRISSLDTEAVDYLLKGKV</sequence>
<dbReference type="Proteomes" id="UP000661112">
    <property type="component" value="Unassembled WGS sequence"/>
</dbReference>
<evidence type="ECO:0000313" key="1">
    <source>
        <dbReference type="EMBL" id="MBD2505081.1"/>
    </source>
</evidence>
<evidence type="ECO:0008006" key="3">
    <source>
        <dbReference type="Google" id="ProtNLM"/>
    </source>
</evidence>
<protein>
    <recommendedName>
        <fullName evidence="3">Helix-turn-helix domain-containing protein</fullName>
    </recommendedName>
</protein>
<accession>A0ABR8DDN5</accession>
<organism evidence="1 2">
    <name type="scientific">Anabaena azotica FACHB-119</name>
    <dbReference type="NCBI Taxonomy" id="947527"/>
    <lineage>
        <taxon>Bacteria</taxon>
        <taxon>Bacillati</taxon>
        <taxon>Cyanobacteriota</taxon>
        <taxon>Cyanophyceae</taxon>
        <taxon>Nostocales</taxon>
        <taxon>Nostocaceae</taxon>
        <taxon>Anabaena</taxon>
        <taxon>Anabaena azotica</taxon>
    </lineage>
</organism>
<reference evidence="1 2" key="1">
    <citation type="journal article" date="2020" name="ISME J.">
        <title>Comparative genomics reveals insights into cyanobacterial evolution and habitat adaptation.</title>
        <authorList>
            <person name="Chen M.Y."/>
            <person name="Teng W.K."/>
            <person name="Zhao L."/>
            <person name="Hu C.X."/>
            <person name="Zhou Y.K."/>
            <person name="Han B.P."/>
            <person name="Song L.R."/>
            <person name="Shu W.S."/>
        </authorList>
    </citation>
    <scope>NUCLEOTIDE SEQUENCE [LARGE SCALE GENOMIC DNA]</scope>
    <source>
        <strain evidence="1 2">FACHB-119</strain>
    </source>
</reference>
<gene>
    <name evidence="1" type="ORF">H6G83_31525</name>
</gene>
<dbReference type="EMBL" id="JACJSG010000069">
    <property type="protein sequence ID" value="MBD2505081.1"/>
    <property type="molecule type" value="Genomic_DNA"/>
</dbReference>
<dbReference type="RefSeq" id="WP_190479540.1">
    <property type="nucleotide sequence ID" value="NZ_JACJSG010000069.1"/>
</dbReference>
<name>A0ABR8DDN5_9NOST</name>
<evidence type="ECO:0000313" key="2">
    <source>
        <dbReference type="Proteomes" id="UP000661112"/>
    </source>
</evidence>
<comment type="caution">
    <text evidence="1">The sequence shown here is derived from an EMBL/GenBank/DDBJ whole genome shotgun (WGS) entry which is preliminary data.</text>
</comment>
<keyword evidence="2" id="KW-1185">Reference proteome</keyword>
<proteinExistence type="predicted"/>